<accession>A0A3S4TWD0</accession>
<evidence type="ECO:0000313" key="3">
    <source>
        <dbReference type="Proteomes" id="UP000278733"/>
    </source>
</evidence>
<organism evidence="2 3">
    <name type="scientific">Rodentibacter pneumotropicus</name>
    <dbReference type="NCBI Taxonomy" id="758"/>
    <lineage>
        <taxon>Bacteria</taxon>
        <taxon>Pseudomonadati</taxon>
        <taxon>Pseudomonadota</taxon>
        <taxon>Gammaproteobacteria</taxon>
        <taxon>Pasteurellales</taxon>
        <taxon>Pasteurellaceae</taxon>
        <taxon>Rodentibacter</taxon>
    </lineage>
</organism>
<keyword evidence="1" id="KW-0812">Transmembrane</keyword>
<gene>
    <name evidence="2" type="ORF">NCTC8284_02788</name>
</gene>
<dbReference type="AlphaFoldDB" id="A0A3S4TWD0"/>
<dbReference type="EMBL" id="LR134405">
    <property type="protein sequence ID" value="VEH67591.1"/>
    <property type="molecule type" value="Genomic_DNA"/>
</dbReference>
<name>A0A3S4TWD0_9PAST</name>
<evidence type="ECO:0000256" key="1">
    <source>
        <dbReference type="SAM" id="Phobius"/>
    </source>
</evidence>
<sequence>MPIGLNEFPSYLIKFDKLSSWHELLKLIIKLSLFLLLVSMLFPLLEKKLIVALEMTQTRNMGYFMQYYSLFISQPK</sequence>
<dbReference type="Proteomes" id="UP000278733">
    <property type="component" value="Chromosome"/>
</dbReference>
<proteinExistence type="predicted"/>
<feature type="transmembrane region" description="Helical" evidence="1">
    <location>
        <begin position="27"/>
        <end position="45"/>
    </location>
</feature>
<evidence type="ECO:0000313" key="2">
    <source>
        <dbReference type="EMBL" id="VEH67591.1"/>
    </source>
</evidence>
<keyword evidence="1" id="KW-1133">Transmembrane helix</keyword>
<reference evidence="2 3" key="1">
    <citation type="submission" date="2018-12" db="EMBL/GenBank/DDBJ databases">
        <authorList>
            <consortium name="Pathogen Informatics"/>
        </authorList>
    </citation>
    <scope>NUCLEOTIDE SEQUENCE [LARGE SCALE GENOMIC DNA]</scope>
    <source>
        <strain evidence="2 3">NCTC8284</strain>
    </source>
</reference>
<dbReference type="KEGG" id="rpne:NCTC8284_02788"/>
<protein>
    <submittedName>
        <fullName evidence="2">Uncharacterized protein</fullName>
    </submittedName>
</protein>
<keyword evidence="1" id="KW-0472">Membrane</keyword>